<dbReference type="PANTHER" id="PTHR43553:SF24">
    <property type="entry name" value="ENERGY-COUPLING FACTOR TRANSPORTER ATP-BINDING PROTEIN ECFA1"/>
    <property type="match status" value="1"/>
</dbReference>
<evidence type="ECO:0000313" key="10">
    <source>
        <dbReference type="EMBL" id="KAB3524938.1"/>
    </source>
</evidence>
<reference evidence="10 11" key="1">
    <citation type="submission" date="2019-10" db="EMBL/GenBank/DDBJ databases">
        <title>Alkaliphilus serpentinus sp. nov. and Alkaliphilus pronyensis sp. nov., two novel anaerobic alkaliphilic species isolated from the serpentinized-hosted hydrothermal field of the Prony Bay (New Caledonia).</title>
        <authorList>
            <person name="Postec A."/>
        </authorList>
    </citation>
    <scope>NUCLEOTIDE SEQUENCE [LARGE SCALE GENOMIC DNA]</scope>
    <source>
        <strain evidence="10 11">LacT</strain>
    </source>
</reference>
<dbReference type="EMBL" id="WBZB01000069">
    <property type="protein sequence ID" value="KAB3524938.1"/>
    <property type="molecule type" value="Genomic_DNA"/>
</dbReference>
<name>A0A833M8B9_9FIRM</name>
<keyword evidence="7" id="KW-1278">Translocase</keyword>
<accession>A0A833M8B9</accession>
<dbReference type="InterPro" id="IPR015856">
    <property type="entry name" value="ABC_transpr_CbiO/EcfA_su"/>
</dbReference>
<evidence type="ECO:0000259" key="9">
    <source>
        <dbReference type="PROSITE" id="PS50893"/>
    </source>
</evidence>
<gene>
    <name evidence="10" type="ORF">F8153_15390</name>
</gene>
<dbReference type="PROSITE" id="PS50893">
    <property type="entry name" value="ABC_TRANSPORTER_2"/>
    <property type="match status" value="1"/>
</dbReference>
<keyword evidence="6 10" id="KW-0067">ATP-binding</keyword>
<proteinExistence type="inferred from homology"/>
<dbReference type="AlphaFoldDB" id="A0A833M8B9"/>
<dbReference type="SUPFAM" id="SSF52540">
    <property type="entry name" value="P-loop containing nucleoside triphosphate hydrolases"/>
    <property type="match status" value="1"/>
</dbReference>
<dbReference type="PROSITE" id="PS00211">
    <property type="entry name" value="ABC_TRANSPORTER_1"/>
    <property type="match status" value="1"/>
</dbReference>
<evidence type="ECO:0000256" key="8">
    <source>
        <dbReference type="ARBA" id="ARBA00023136"/>
    </source>
</evidence>
<keyword evidence="8" id="KW-0472">Membrane</keyword>
<dbReference type="Proteomes" id="UP000465601">
    <property type="component" value="Unassembled WGS sequence"/>
</dbReference>
<evidence type="ECO:0000256" key="2">
    <source>
        <dbReference type="ARBA" id="ARBA00005417"/>
    </source>
</evidence>
<dbReference type="RefSeq" id="WP_151867237.1">
    <property type="nucleotide sequence ID" value="NZ_WBZB01000069.1"/>
</dbReference>
<dbReference type="OrthoDB" id="9784332at2"/>
<dbReference type="PANTHER" id="PTHR43553">
    <property type="entry name" value="HEAVY METAL TRANSPORTER"/>
    <property type="match status" value="1"/>
</dbReference>
<dbReference type="InterPro" id="IPR050095">
    <property type="entry name" value="ECF_ABC_transporter_ATP-bd"/>
</dbReference>
<dbReference type="Pfam" id="PF00005">
    <property type="entry name" value="ABC_tran"/>
    <property type="match status" value="1"/>
</dbReference>
<evidence type="ECO:0000256" key="7">
    <source>
        <dbReference type="ARBA" id="ARBA00022967"/>
    </source>
</evidence>
<evidence type="ECO:0000256" key="1">
    <source>
        <dbReference type="ARBA" id="ARBA00004202"/>
    </source>
</evidence>
<evidence type="ECO:0000256" key="5">
    <source>
        <dbReference type="ARBA" id="ARBA00022741"/>
    </source>
</evidence>
<dbReference type="InterPro" id="IPR003439">
    <property type="entry name" value="ABC_transporter-like_ATP-bd"/>
</dbReference>
<dbReference type="GO" id="GO:0005524">
    <property type="term" value="F:ATP binding"/>
    <property type="evidence" value="ECO:0007669"/>
    <property type="project" value="UniProtKB-KW"/>
</dbReference>
<keyword evidence="5" id="KW-0547">Nucleotide-binding</keyword>
<dbReference type="InterPro" id="IPR003593">
    <property type="entry name" value="AAA+_ATPase"/>
</dbReference>
<evidence type="ECO:0000313" key="11">
    <source>
        <dbReference type="Proteomes" id="UP000465601"/>
    </source>
</evidence>
<dbReference type="GO" id="GO:0043190">
    <property type="term" value="C:ATP-binding cassette (ABC) transporter complex"/>
    <property type="evidence" value="ECO:0007669"/>
    <property type="project" value="TreeGrafter"/>
</dbReference>
<protein>
    <submittedName>
        <fullName evidence="10">ATP-binding cassette domain-containing protein</fullName>
    </submittedName>
</protein>
<dbReference type="InterPro" id="IPR027417">
    <property type="entry name" value="P-loop_NTPase"/>
</dbReference>
<dbReference type="GO" id="GO:0016887">
    <property type="term" value="F:ATP hydrolysis activity"/>
    <property type="evidence" value="ECO:0007669"/>
    <property type="project" value="InterPro"/>
</dbReference>
<organism evidence="10 11">
    <name type="scientific">Alkaliphilus serpentinus</name>
    <dbReference type="NCBI Taxonomy" id="1482731"/>
    <lineage>
        <taxon>Bacteria</taxon>
        <taxon>Bacillati</taxon>
        <taxon>Bacillota</taxon>
        <taxon>Clostridia</taxon>
        <taxon>Peptostreptococcales</taxon>
        <taxon>Natronincolaceae</taxon>
        <taxon>Alkaliphilus</taxon>
    </lineage>
</organism>
<dbReference type="FunFam" id="3.40.50.300:FF:000224">
    <property type="entry name" value="Energy-coupling factor transporter ATP-binding protein EcfA"/>
    <property type="match status" value="1"/>
</dbReference>
<dbReference type="GO" id="GO:0042626">
    <property type="term" value="F:ATPase-coupled transmembrane transporter activity"/>
    <property type="evidence" value="ECO:0007669"/>
    <property type="project" value="TreeGrafter"/>
</dbReference>
<keyword evidence="11" id="KW-1185">Reference proteome</keyword>
<evidence type="ECO:0000256" key="4">
    <source>
        <dbReference type="ARBA" id="ARBA00022475"/>
    </source>
</evidence>
<comment type="similarity">
    <text evidence="2">Belongs to the ABC transporter superfamily.</text>
</comment>
<feature type="domain" description="ABC transporter" evidence="9">
    <location>
        <begin position="5"/>
        <end position="239"/>
    </location>
</feature>
<dbReference type="CDD" id="cd03225">
    <property type="entry name" value="ABC_cobalt_CbiO_domain1"/>
    <property type="match status" value="1"/>
</dbReference>
<comment type="subcellular location">
    <subcellularLocation>
        <location evidence="1">Cell membrane</location>
        <topology evidence="1">Peripheral membrane protein</topology>
    </subcellularLocation>
</comment>
<evidence type="ECO:0000256" key="6">
    <source>
        <dbReference type="ARBA" id="ARBA00022840"/>
    </source>
</evidence>
<sequence length="289" mass="32167">MEPIIKVKCLKHVYPDKTEVNICGLDFRVMKGERVVILGPNGAGKTTLISHILGLLRPIDGTIEVLGLDPHKDFKTIRKKIGVVFQNVDEQIIGPRVYDDIAFTPRNEDFSKGETDERVKTVAKSLGIEGLLDKIPHYLSGGQKKKVALAGSIVMMPDILVMDEPFDALDPKSKTDMVNLLNRLNEEYGITIIYTTHDINIVPQIADKIYIINNGNIVAAGTPLEVFSNVDIIREANLEPPILIDLFSKLEARGFKVGFPQSIQEAEDTLVDKLQQNPTIKEKKFGIIK</sequence>
<evidence type="ECO:0000256" key="3">
    <source>
        <dbReference type="ARBA" id="ARBA00022448"/>
    </source>
</evidence>
<comment type="caution">
    <text evidence="10">The sequence shown here is derived from an EMBL/GenBank/DDBJ whole genome shotgun (WGS) entry which is preliminary data.</text>
</comment>
<keyword evidence="3" id="KW-0813">Transport</keyword>
<dbReference type="SMART" id="SM00382">
    <property type="entry name" value="AAA"/>
    <property type="match status" value="1"/>
</dbReference>
<keyword evidence="4" id="KW-1003">Cell membrane</keyword>
<dbReference type="Gene3D" id="3.40.50.300">
    <property type="entry name" value="P-loop containing nucleotide triphosphate hydrolases"/>
    <property type="match status" value="1"/>
</dbReference>
<dbReference type="InterPro" id="IPR017871">
    <property type="entry name" value="ABC_transporter-like_CS"/>
</dbReference>